<dbReference type="InterPro" id="IPR058940">
    <property type="entry name" value="mS26_fungi"/>
</dbReference>
<dbReference type="AlphaFoldDB" id="A0A6A6GZ23"/>
<name>A0A6A6GZ23_VIRVR</name>
<dbReference type="CDD" id="cd23703">
    <property type="entry name" value="mS26_PET12"/>
    <property type="match status" value="1"/>
</dbReference>
<accession>A0A6A6GZ23</accession>
<evidence type="ECO:0000313" key="2">
    <source>
        <dbReference type="EMBL" id="KAF2230857.1"/>
    </source>
</evidence>
<keyword evidence="3" id="KW-1185">Reference proteome</keyword>
<gene>
    <name evidence="2" type="ORF">EV356DRAFT_322988</name>
</gene>
<dbReference type="Proteomes" id="UP000800092">
    <property type="component" value="Unassembled WGS sequence"/>
</dbReference>
<evidence type="ECO:0000313" key="3">
    <source>
        <dbReference type="Proteomes" id="UP000800092"/>
    </source>
</evidence>
<feature type="region of interest" description="Disordered" evidence="1">
    <location>
        <begin position="146"/>
        <end position="174"/>
    </location>
</feature>
<reference evidence="2" key="1">
    <citation type="journal article" date="2020" name="Stud. Mycol.">
        <title>101 Dothideomycetes genomes: a test case for predicting lifestyles and emergence of pathogens.</title>
        <authorList>
            <person name="Haridas S."/>
            <person name="Albert R."/>
            <person name="Binder M."/>
            <person name="Bloem J."/>
            <person name="Labutti K."/>
            <person name="Salamov A."/>
            <person name="Andreopoulos B."/>
            <person name="Baker S."/>
            <person name="Barry K."/>
            <person name="Bills G."/>
            <person name="Bluhm B."/>
            <person name="Cannon C."/>
            <person name="Castanera R."/>
            <person name="Culley D."/>
            <person name="Daum C."/>
            <person name="Ezra D."/>
            <person name="Gonzalez J."/>
            <person name="Henrissat B."/>
            <person name="Kuo A."/>
            <person name="Liang C."/>
            <person name="Lipzen A."/>
            <person name="Lutzoni F."/>
            <person name="Magnuson J."/>
            <person name="Mondo S."/>
            <person name="Nolan M."/>
            <person name="Ohm R."/>
            <person name="Pangilinan J."/>
            <person name="Park H.-J."/>
            <person name="Ramirez L."/>
            <person name="Alfaro M."/>
            <person name="Sun H."/>
            <person name="Tritt A."/>
            <person name="Yoshinaga Y."/>
            <person name="Zwiers L.-H."/>
            <person name="Turgeon B."/>
            <person name="Goodwin S."/>
            <person name="Spatafora J."/>
            <person name="Crous P."/>
            <person name="Grigoriev I."/>
        </authorList>
    </citation>
    <scope>NUCLEOTIDE SEQUENCE</scope>
    <source>
        <strain evidence="2">Tuck. ex Michener</strain>
    </source>
</reference>
<dbReference type="OrthoDB" id="5223508at2759"/>
<feature type="region of interest" description="Disordered" evidence="1">
    <location>
        <begin position="246"/>
        <end position="283"/>
    </location>
</feature>
<feature type="compositionally biased region" description="Basic and acidic residues" evidence="1">
    <location>
        <begin position="146"/>
        <end position="172"/>
    </location>
</feature>
<sequence>MAQNKSTRTLARHFQCLKCHSIHSQRRTFSSSSCAFSIGPESPNYIDVPKPPQSDFAPKPKLRGFLPVPKSVFTDIRDPQGHVIKEAFERRVAEATIEPSPHRPKALPKHAGRVDYKSRQAEVRRRNLREGMQELLDRKERKDRILEAKSRRTQAERDELVSRPEREDERLTRGSVLSVMLQRGPLPDPNRQQRLEEKRRNFASVQKVQAEHKRDALHTLYMNAQSFITNERQLDEQIEKEFGTRGNERKFGYGGSSVDDGESYWDEGTPPTTRDLLKGAGAGEEQRKVIADLDKETDITQERMRRMAEELTGGKM</sequence>
<proteinExistence type="predicted"/>
<feature type="region of interest" description="Disordered" evidence="1">
    <location>
        <begin position="97"/>
        <end position="130"/>
    </location>
</feature>
<feature type="compositionally biased region" description="Basic and acidic residues" evidence="1">
    <location>
        <begin position="112"/>
        <end position="130"/>
    </location>
</feature>
<feature type="compositionally biased region" description="Basic residues" evidence="1">
    <location>
        <begin position="102"/>
        <end position="111"/>
    </location>
</feature>
<evidence type="ECO:0000256" key="1">
    <source>
        <dbReference type="SAM" id="MobiDB-lite"/>
    </source>
</evidence>
<dbReference type="Pfam" id="PF26163">
    <property type="entry name" value="mS26"/>
    <property type="match status" value="1"/>
</dbReference>
<organism evidence="2 3">
    <name type="scientific">Viridothelium virens</name>
    <name type="common">Speckled blister lichen</name>
    <name type="synonym">Trypethelium virens</name>
    <dbReference type="NCBI Taxonomy" id="1048519"/>
    <lineage>
        <taxon>Eukaryota</taxon>
        <taxon>Fungi</taxon>
        <taxon>Dikarya</taxon>
        <taxon>Ascomycota</taxon>
        <taxon>Pezizomycotina</taxon>
        <taxon>Dothideomycetes</taxon>
        <taxon>Dothideomycetes incertae sedis</taxon>
        <taxon>Trypetheliales</taxon>
        <taxon>Trypetheliaceae</taxon>
        <taxon>Viridothelium</taxon>
    </lineage>
</organism>
<dbReference type="EMBL" id="ML991835">
    <property type="protein sequence ID" value="KAF2230857.1"/>
    <property type="molecule type" value="Genomic_DNA"/>
</dbReference>
<protein>
    <submittedName>
        <fullName evidence="2">Uncharacterized protein</fullName>
    </submittedName>
</protein>